<dbReference type="AlphaFoldDB" id="A0A0B2QGS7"/>
<accession>A0A0B2QGS7</accession>
<gene>
    <name evidence="1" type="ORF">glysoja_045789</name>
</gene>
<organism evidence="1">
    <name type="scientific">Glycine soja</name>
    <name type="common">Wild soybean</name>
    <dbReference type="NCBI Taxonomy" id="3848"/>
    <lineage>
        <taxon>Eukaryota</taxon>
        <taxon>Viridiplantae</taxon>
        <taxon>Streptophyta</taxon>
        <taxon>Embryophyta</taxon>
        <taxon>Tracheophyta</taxon>
        <taxon>Spermatophyta</taxon>
        <taxon>Magnoliopsida</taxon>
        <taxon>eudicotyledons</taxon>
        <taxon>Gunneridae</taxon>
        <taxon>Pentapetalae</taxon>
        <taxon>rosids</taxon>
        <taxon>fabids</taxon>
        <taxon>Fabales</taxon>
        <taxon>Fabaceae</taxon>
        <taxon>Papilionoideae</taxon>
        <taxon>50 kb inversion clade</taxon>
        <taxon>NPAAA clade</taxon>
        <taxon>indigoferoid/millettioid clade</taxon>
        <taxon>Phaseoleae</taxon>
        <taxon>Glycine</taxon>
        <taxon>Glycine subgen. Soja</taxon>
    </lineage>
</organism>
<name>A0A0B2QGS7_GLYSO</name>
<sequence length="79" mass="9033">MPKLCILTTTANRTTTKVKYLPQLTLSHVEVKIPHIQFSVHSSIGASYTGCSTRSIRLNKVLFSFRRFHHYKLSKKLAT</sequence>
<dbReference type="EMBL" id="KN659360">
    <property type="protein sequence ID" value="KHN19138.1"/>
    <property type="molecule type" value="Genomic_DNA"/>
</dbReference>
<reference evidence="1" key="1">
    <citation type="submission" date="2014-07" db="EMBL/GenBank/DDBJ databases">
        <title>Identification of a novel salt tolerance gene in wild soybean by whole-genome sequencing.</title>
        <authorList>
            <person name="Lam H.-M."/>
            <person name="Qi X."/>
            <person name="Li M.-W."/>
            <person name="Liu X."/>
            <person name="Xie M."/>
            <person name="Ni M."/>
            <person name="Xu X."/>
        </authorList>
    </citation>
    <scope>NUCLEOTIDE SEQUENCE [LARGE SCALE GENOMIC DNA]</scope>
    <source>
        <tissue evidence="1">Root</tissue>
    </source>
</reference>
<proteinExistence type="predicted"/>
<protein>
    <submittedName>
        <fullName evidence="1">Uncharacterized protein</fullName>
    </submittedName>
</protein>
<evidence type="ECO:0000313" key="1">
    <source>
        <dbReference type="EMBL" id="KHN19138.1"/>
    </source>
</evidence>
<dbReference type="Proteomes" id="UP000053555">
    <property type="component" value="Unassembled WGS sequence"/>
</dbReference>